<keyword evidence="1" id="KW-0863">Zinc-finger</keyword>
<dbReference type="PANTHER" id="PTHR31286:SF173">
    <property type="entry name" value="DUF4283 DOMAIN-CONTAINING PROTEIN"/>
    <property type="match status" value="1"/>
</dbReference>
<evidence type="ECO:0000259" key="2">
    <source>
        <dbReference type="PROSITE" id="PS50158"/>
    </source>
</evidence>
<comment type="caution">
    <text evidence="3">The sequence shown here is derived from an EMBL/GenBank/DDBJ whole genome shotgun (WGS) entry which is preliminary data.</text>
</comment>
<keyword evidence="4" id="KW-1185">Reference proteome</keyword>
<name>A0A7J9ACF7_9ROSI</name>
<dbReference type="SUPFAM" id="SSF57756">
    <property type="entry name" value="Retrovirus zinc finger-like domains"/>
    <property type="match status" value="1"/>
</dbReference>
<feature type="domain" description="CCHC-type" evidence="2">
    <location>
        <begin position="79"/>
        <end position="93"/>
    </location>
</feature>
<keyword evidence="1" id="KW-0862">Zinc</keyword>
<dbReference type="InterPro" id="IPR040256">
    <property type="entry name" value="At4g02000-like"/>
</dbReference>
<evidence type="ECO:0000256" key="1">
    <source>
        <dbReference type="PROSITE-ProRule" id="PRU00047"/>
    </source>
</evidence>
<keyword evidence="1" id="KW-0479">Metal-binding</keyword>
<dbReference type="InterPro" id="IPR001878">
    <property type="entry name" value="Znf_CCHC"/>
</dbReference>
<accession>A0A7J9ACF7</accession>
<gene>
    <name evidence="3" type="ORF">Golax_009199</name>
</gene>
<protein>
    <recommendedName>
        <fullName evidence="2">CCHC-type domain-containing protein</fullName>
    </recommendedName>
</protein>
<dbReference type="PANTHER" id="PTHR31286">
    <property type="entry name" value="GLYCINE-RICH CELL WALL STRUCTURAL PROTEIN 1.8-LIKE"/>
    <property type="match status" value="1"/>
</dbReference>
<proteinExistence type="predicted"/>
<dbReference type="InterPro" id="IPR036875">
    <property type="entry name" value="Znf_CCHC_sf"/>
</dbReference>
<dbReference type="GO" id="GO:0003676">
    <property type="term" value="F:nucleic acid binding"/>
    <property type="evidence" value="ECO:0007669"/>
    <property type="project" value="InterPro"/>
</dbReference>
<dbReference type="EMBL" id="JABEZV010000009">
    <property type="protein sequence ID" value="MBA0721685.1"/>
    <property type="molecule type" value="Genomic_DNA"/>
</dbReference>
<dbReference type="Pfam" id="PF14392">
    <property type="entry name" value="zf-CCHC_4"/>
    <property type="match status" value="1"/>
</dbReference>
<organism evidence="3 4">
    <name type="scientific">Gossypium laxum</name>
    <dbReference type="NCBI Taxonomy" id="34288"/>
    <lineage>
        <taxon>Eukaryota</taxon>
        <taxon>Viridiplantae</taxon>
        <taxon>Streptophyta</taxon>
        <taxon>Embryophyta</taxon>
        <taxon>Tracheophyta</taxon>
        <taxon>Spermatophyta</taxon>
        <taxon>Magnoliopsida</taxon>
        <taxon>eudicotyledons</taxon>
        <taxon>Gunneridae</taxon>
        <taxon>Pentapetalae</taxon>
        <taxon>rosids</taxon>
        <taxon>malvids</taxon>
        <taxon>Malvales</taxon>
        <taxon>Malvaceae</taxon>
        <taxon>Malvoideae</taxon>
        <taxon>Gossypium</taxon>
    </lineage>
</organism>
<reference evidence="3 4" key="1">
    <citation type="journal article" date="2019" name="Genome Biol. Evol.">
        <title>Insights into the evolution of the New World diploid cottons (Gossypium, subgenus Houzingenia) based on genome sequencing.</title>
        <authorList>
            <person name="Grover C.E."/>
            <person name="Arick M.A. 2nd"/>
            <person name="Thrash A."/>
            <person name="Conover J.L."/>
            <person name="Sanders W.S."/>
            <person name="Peterson D.G."/>
            <person name="Frelichowski J.E."/>
            <person name="Scheffler J.A."/>
            <person name="Scheffler B.E."/>
            <person name="Wendel J.F."/>
        </authorList>
    </citation>
    <scope>NUCLEOTIDE SEQUENCE [LARGE SCALE GENOMIC DNA]</scope>
    <source>
        <strain evidence="3">4</strain>
        <tissue evidence="3">Leaf</tissue>
    </source>
</reference>
<dbReference type="AlphaFoldDB" id="A0A7J9ACF7"/>
<sequence>MAWIRFPSLPGYLYNHKIITEIGETVGKVVKLDMNTDSRTRGRFARLAVYVDLEKPLVSHILMNGRKQNVEYESLPTICFRCGRYGHVENSCPFKIFESHSEKENASSKMSSENQTTIKVGAEKEHGNFRPWMIVEKKSRLKIRENVNNSSNSQQIEKEGSRFRVLNDKDTYKEDVEGFLLDSRRYKGKEISQGNFMGKASATFLNGRKNINSNLKEVGLMEKGGPIFKMNSRPNSEPNKPSSSLKENFLNLEKPVGCLGNGGLLAQARGVLDSSTPDLVA</sequence>
<dbReference type="Proteomes" id="UP000593574">
    <property type="component" value="Unassembled WGS sequence"/>
</dbReference>
<dbReference type="PROSITE" id="PS50158">
    <property type="entry name" value="ZF_CCHC"/>
    <property type="match status" value="1"/>
</dbReference>
<dbReference type="InterPro" id="IPR025836">
    <property type="entry name" value="Zn_knuckle_CX2CX4HX4C"/>
</dbReference>
<evidence type="ECO:0000313" key="3">
    <source>
        <dbReference type="EMBL" id="MBA0721685.1"/>
    </source>
</evidence>
<dbReference type="GO" id="GO:0008270">
    <property type="term" value="F:zinc ion binding"/>
    <property type="evidence" value="ECO:0007669"/>
    <property type="project" value="UniProtKB-KW"/>
</dbReference>
<evidence type="ECO:0000313" key="4">
    <source>
        <dbReference type="Proteomes" id="UP000593574"/>
    </source>
</evidence>